<evidence type="ECO:0008006" key="4">
    <source>
        <dbReference type="Google" id="ProtNLM"/>
    </source>
</evidence>
<keyword evidence="1" id="KW-1133">Transmembrane helix</keyword>
<dbReference type="GO" id="GO:0035838">
    <property type="term" value="C:growing cell tip"/>
    <property type="evidence" value="ECO:0007669"/>
    <property type="project" value="TreeGrafter"/>
</dbReference>
<dbReference type="Proteomes" id="UP000193986">
    <property type="component" value="Unassembled WGS sequence"/>
</dbReference>
<feature type="transmembrane region" description="Helical" evidence="1">
    <location>
        <begin position="118"/>
        <end position="141"/>
    </location>
</feature>
<dbReference type="OrthoDB" id="2589196at2759"/>
<evidence type="ECO:0000313" key="2">
    <source>
        <dbReference type="EMBL" id="ORY32173.1"/>
    </source>
</evidence>
<feature type="transmembrane region" description="Helical" evidence="1">
    <location>
        <begin position="161"/>
        <end position="182"/>
    </location>
</feature>
<evidence type="ECO:0000256" key="1">
    <source>
        <dbReference type="SAM" id="Phobius"/>
    </source>
</evidence>
<keyword evidence="1" id="KW-0472">Membrane</keyword>
<reference evidence="2 3" key="1">
    <citation type="submission" date="2016-07" db="EMBL/GenBank/DDBJ databases">
        <title>Pervasive Adenine N6-methylation of Active Genes in Fungi.</title>
        <authorList>
            <consortium name="DOE Joint Genome Institute"/>
            <person name="Mondo S.J."/>
            <person name="Dannebaum R.O."/>
            <person name="Kuo R.C."/>
            <person name="Labutti K."/>
            <person name="Haridas S."/>
            <person name="Kuo A."/>
            <person name="Salamov A."/>
            <person name="Ahrendt S.R."/>
            <person name="Lipzen A."/>
            <person name="Sullivan W."/>
            <person name="Andreopoulos W.B."/>
            <person name="Clum A."/>
            <person name="Lindquist E."/>
            <person name="Daum C."/>
            <person name="Ramamoorthy G.K."/>
            <person name="Gryganskyi A."/>
            <person name="Culley D."/>
            <person name="Magnuson J.K."/>
            <person name="James T.Y."/>
            <person name="O'Malley M.A."/>
            <person name="Stajich J.E."/>
            <person name="Spatafora J.W."/>
            <person name="Visel A."/>
            <person name="Grigoriev I.V."/>
        </authorList>
    </citation>
    <scope>NUCLEOTIDE SEQUENCE [LARGE SCALE GENOMIC DNA]</scope>
    <source>
        <strain evidence="2 3">68-887.2</strain>
    </source>
</reference>
<organism evidence="2 3">
    <name type="scientific">Naematelia encephala</name>
    <dbReference type="NCBI Taxonomy" id="71784"/>
    <lineage>
        <taxon>Eukaryota</taxon>
        <taxon>Fungi</taxon>
        <taxon>Dikarya</taxon>
        <taxon>Basidiomycota</taxon>
        <taxon>Agaricomycotina</taxon>
        <taxon>Tremellomycetes</taxon>
        <taxon>Tremellales</taxon>
        <taxon>Naemateliaceae</taxon>
        <taxon>Naematelia</taxon>
    </lineage>
</organism>
<dbReference type="EMBL" id="MCFC01000011">
    <property type="protein sequence ID" value="ORY32173.1"/>
    <property type="molecule type" value="Genomic_DNA"/>
</dbReference>
<dbReference type="Gene3D" id="1.20.140.150">
    <property type="match status" value="1"/>
</dbReference>
<protein>
    <recommendedName>
        <fullName evidence="4">Actin cortical patch SUR7/pH-response regulator pali</fullName>
    </recommendedName>
</protein>
<dbReference type="InterPro" id="IPR051380">
    <property type="entry name" value="pH-response_reg_palI/RIM9"/>
</dbReference>
<dbReference type="InParanoid" id="A0A1Y2BBH8"/>
<dbReference type="GO" id="GO:0005886">
    <property type="term" value="C:plasma membrane"/>
    <property type="evidence" value="ECO:0007669"/>
    <property type="project" value="TreeGrafter"/>
</dbReference>
<evidence type="ECO:0000313" key="3">
    <source>
        <dbReference type="Proteomes" id="UP000193986"/>
    </source>
</evidence>
<proteinExistence type="predicted"/>
<dbReference type="PANTHER" id="PTHR28013">
    <property type="entry name" value="PROTEIN DCV1-RELATED"/>
    <property type="match status" value="1"/>
</dbReference>
<dbReference type="PANTHER" id="PTHR28013:SF4">
    <property type="entry name" value="MARVEL DOMAIN-CONTAINING PROTEIN"/>
    <property type="match status" value="1"/>
</dbReference>
<dbReference type="AlphaFoldDB" id="A0A1Y2BBH8"/>
<feature type="transmembrane region" description="Helical" evidence="1">
    <location>
        <begin position="85"/>
        <end position="106"/>
    </location>
</feature>
<feature type="transmembrane region" description="Helical" evidence="1">
    <location>
        <begin position="12"/>
        <end position="36"/>
    </location>
</feature>
<sequence>MFRYYDCLEAHILIGLISSSSATILLFLTSFSAPYINSIYFLLTPSPDNLRLGGFGYCSLKSCTTSMIGYDVGPEMIQWLTRTHILFPLAAIFMSIALIFLILSLLKTGRFMWNPIYFRTTALFGSIIAIIAEIFALVNWVQARHKYDDHQGQRARYGSALWLGLVGAITAFLSVCIGGPAFEGSVMYRHTGTAYNV</sequence>
<keyword evidence="3" id="KW-1185">Reference proteome</keyword>
<gene>
    <name evidence="2" type="ORF">BCR39DRAFT_493143</name>
</gene>
<keyword evidence="1" id="KW-0812">Transmembrane</keyword>
<accession>A0A1Y2BBH8</accession>
<comment type="caution">
    <text evidence="2">The sequence shown here is derived from an EMBL/GenBank/DDBJ whole genome shotgun (WGS) entry which is preliminary data.</text>
</comment>
<name>A0A1Y2BBH8_9TREE</name>
<dbReference type="GO" id="GO:0032153">
    <property type="term" value="C:cell division site"/>
    <property type="evidence" value="ECO:0007669"/>
    <property type="project" value="TreeGrafter"/>
</dbReference>